<dbReference type="Proteomes" id="UP000324222">
    <property type="component" value="Unassembled WGS sequence"/>
</dbReference>
<dbReference type="OrthoDB" id="6362958at2759"/>
<comment type="caution">
    <text evidence="2">The sequence shown here is derived from an EMBL/GenBank/DDBJ whole genome shotgun (WGS) entry which is preliminary data.</text>
</comment>
<evidence type="ECO:0000313" key="3">
    <source>
        <dbReference type="Proteomes" id="UP000324222"/>
    </source>
</evidence>
<feature type="transmembrane region" description="Helical" evidence="1">
    <location>
        <begin position="60"/>
        <end position="80"/>
    </location>
</feature>
<dbReference type="EMBL" id="VSRR010093152">
    <property type="protein sequence ID" value="MPC92960.1"/>
    <property type="molecule type" value="Genomic_DNA"/>
</dbReference>
<keyword evidence="1" id="KW-1133">Transmembrane helix</keyword>
<reference evidence="2 3" key="1">
    <citation type="submission" date="2019-05" db="EMBL/GenBank/DDBJ databases">
        <title>Another draft genome of Portunus trituberculatus and its Hox gene families provides insights of decapod evolution.</title>
        <authorList>
            <person name="Jeong J.-H."/>
            <person name="Song I."/>
            <person name="Kim S."/>
            <person name="Choi T."/>
            <person name="Kim D."/>
            <person name="Ryu S."/>
            <person name="Kim W."/>
        </authorList>
    </citation>
    <scope>NUCLEOTIDE SEQUENCE [LARGE SCALE GENOMIC DNA]</scope>
    <source>
        <tissue evidence="2">Muscle</tissue>
    </source>
</reference>
<proteinExistence type="predicted"/>
<keyword evidence="1" id="KW-0472">Membrane</keyword>
<accession>A0A5B7J886</accession>
<protein>
    <submittedName>
        <fullName evidence="2">Uncharacterized protein</fullName>
    </submittedName>
</protein>
<organism evidence="2 3">
    <name type="scientific">Portunus trituberculatus</name>
    <name type="common">Swimming crab</name>
    <name type="synonym">Neptunus trituberculatus</name>
    <dbReference type="NCBI Taxonomy" id="210409"/>
    <lineage>
        <taxon>Eukaryota</taxon>
        <taxon>Metazoa</taxon>
        <taxon>Ecdysozoa</taxon>
        <taxon>Arthropoda</taxon>
        <taxon>Crustacea</taxon>
        <taxon>Multicrustacea</taxon>
        <taxon>Malacostraca</taxon>
        <taxon>Eumalacostraca</taxon>
        <taxon>Eucarida</taxon>
        <taxon>Decapoda</taxon>
        <taxon>Pleocyemata</taxon>
        <taxon>Brachyura</taxon>
        <taxon>Eubrachyura</taxon>
        <taxon>Portunoidea</taxon>
        <taxon>Portunidae</taxon>
        <taxon>Portuninae</taxon>
        <taxon>Portunus</taxon>
    </lineage>
</organism>
<keyword evidence="3" id="KW-1185">Reference proteome</keyword>
<dbReference type="AlphaFoldDB" id="A0A5B7J886"/>
<gene>
    <name evidence="2" type="ORF">E2C01_088075</name>
</gene>
<name>A0A5B7J886_PORTR</name>
<sequence>MVVGATLTLTRAPCSDTALTVTAVVSIFCAHEQKSKQHSEFVSVLNQSFELTCGFHTPQALGYICAVMFGCSGAITYLALVQHQERSTIKVSQEHKDDGHIATLAGIF</sequence>
<evidence type="ECO:0000313" key="2">
    <source>
        <dbReference type="EMBL" id="MPC92960.1"/>
    </source>
</evidence>
<evidence type="ECO:0000256" key="1">
    <source>
        <dbReference type="SAM" id="Phobius"/>
    </source>
</evidence>
<keyword evidence="1" id="KW-0812">Transmembrane</keyword>